<dbReference type="AlphaFoldDB" id="A0A6C0IHF3"/>
<evidence type="ECO:0000259" key="6">
    <source>
        <dbReference type="PROSITE" id="PS51192"/>
    </source>
</evidence>
<evidence type="ECO:0000256" key="2">
    <source>
        <dbReference type="ARBA" id="ARBA00022801"/>
    </source>
</evidence>
<keyword evidence="2" id="KW-0378">Hydrolase</keyword>
<keyword evidence="1" id="KW-0547">Nucleotide-binding</keyword>
<proteinExistence type="predicted"/>
<dbReference type="Pfam" id="PF04851">
    <property type="entry name" value="ResIII"/>
    <property type="match status" value="1"/>
</dbReference>
<name>A0A6C0IHF3_9ZZZZ</name>
<evidence type="ECO:0000256" key="1">
    <source>
        <dbReference type="ARBA" id="ARBA00022741"/>
    </source>
</evidence>
<dbReference type="GO" id="GO:0016787">
    <property type="term" value="F:hydrolase activity"/>
    <property type="evidence" value="ECO:0007669"/>
    <property type="project" value="UniProtKB-KW"/>
</dbReference>
<dbReference type="GO" id="GO:0004386">
    <property type="term" value="F:helicase activity"/>
    <property type="evidence" value="ECO:0007669"/>
    <property type="project" value="UniProtKB-KW"/>
</dbReference>
<protein>
    <recommendedName>
        <fullName evidence="6">Helicase ATP-binding domain-containing protein</fullName>
    </recommendedName>
</protein>
<evidence type="ECO:0000313" key="7">
    <source>
        <dbReference type="EMBL" id="QHT92229.1"/>
    </source>
</evidence>
<dbReference type="SUPFAM" id="SSF52540">
    <property type="entry name" value="P-loop containing nucleoside triphosphate hydrolases"/>
    <property type="match status" value="2"/>
</dbReference>
<keyword evidence="3" id="KW-0347">Helicase</keyword>
<dbReference type="GO" id="GO:0003677">
    <property type="term" value="F:DNA binding"/>
    <property type="evidence" value="ECO:0007669"/>
    <property type="project" value="InterPro"/>
</dbReference>
<dbReference type="EMBL" id="MN740182">
    <property type="protein sequence ID" value="QHT92229.1"/>
    <property type="molecule type" value="Genomic_DNA"/>
</dbReference>
<sequence>MSVQDKDRVLTCKGYAIKKSFLTPIQLKHLQSELTVAPKVLDKFQRGVESFPIYHESKTRFYVPRYWGKKTFGEPEANIVSEGLALPDAITLRTTFPPHDFQKEIMTTFLEKGANGLICVPCGYGKTFMALNLAVQLKKRFLIIVDKEFLMNQWKAEIENFMEGARVGILQAAKIQMDAKKYDVTICMIQTICRREFPDGFFDEYGFTIFDECHHLGASYFSKALLKVQTKHMLGLSATPDRGDGLSRVFEYYLGEAVYKNTQRAPDKEAVVKAVWFDSEDPVYKELPVDWRGEVITAKLLNQVAEFEPRNKKIVEYLEPYILDPDRYLLIISDRISQLEGFHEAIQRLHPDCKIGFYIGGMKQKVLDENAAACKILLATYQMTAEGFSVKKLNTIVLATPRKQVEQASGRIFRERMDERKVAPHIIDVIDSHNMLTNRWYVRQRFYKKCEYTIHHINHPKRAKEQPGLREVEDDDPDDLDDKEEKEENEVSLFKF</sequence>
<dbReference type="SMART" id="SM00487">
    <property type="entry name" value="DEXDc"/>
    <property type="match status" value="1"/>
</dbReference>
<dbReference type="InterPro" id="IPR050615">
    <property type="entry name" value="ATP-dep_DNA_Helicase"/>
</dbReference>
<evidence type="ECO:0000256" key="3">
    <source>
        <dbReference type="ARBA" id="ARBA00022806"/>
    </source>
</evidence>
<evidence type="ECO:0000256" key="4">
    <source>
        <dbReference type="ARBA" id="ARBA00022840"/>
    </source>
</evidence>
<accession>A0A6C0IHF3</accession>
<feature type="compositionally biased region" description="Acidic residues" evidence="5">
    <location>
        <begin position="472"/>
        <end position="490"/>
    </location>
</feature>
<reference evidence="7" key="1">
    <citation type="journal article" date="2020" name="Nature">
        <title>Giant virus diversity and host interactions through global metagenomics.</title>
        <authorList>
            <person name="Schulz F."/>
            <person name="Roux S."/>
            <person name="Paez-Espino D."/>
            <person name="Jungbluth S."/>
            <person name="Walsh D.A."/>
            <person name="Denef V.J."/>
            <person name="McMahon K.D."/>
            <person name="Konstantinidis K.T."/>
            <person name="Eloe-Fadrosh E.A."/>
            <person name="Kyrpides N.C."/>
            <person name="Woyke T."/>
        </authorList>
    </citation>
    <scope>NUCLEOTIDE SEQUENCE</scope>
    <source>
        <strain evidence="7">GVMAG-M-3300023184-88</strain>
    </source>
</reference>
<dbReference type="GO" id="GO:0005524">
    <property type="term" value="F:ATP binding"/>
    <property type="evidence" value="ECO:0007669"/>
    <property type="project" value="UniProtKB-KW"/>
</dbReference>
<feature type="region of interest" description="Disordered" evidence="5">
    <location>
        <begin position="461"/>
        <end position="496"/>
    </location>
</feature>
<dbReference type="InterPro" id="IPR027417">
    <property type="entry name" value="P-loop_NTPase"/>
</dbReference>
<organism evidence="7">
    <name type="scientific">viral metagenome</name>
    <dbReference type="NCBI Taxonomy" id="1070528"/>
    <lineage>
        <taxon>unclassified sequences</taxon>
        <taxon>metagenomes</taxon>
        <taxon>organismal metagenomes</taxon>
    </lineage>
</organism>
<dbReference type="InterPro" id="IPR014001">
    <property type="entry name" value="Helicase_ATP-bd"/>
</dbReference>
<dbReference type="PROSITE" id="PS51192">
    <property type="entry name" value="HELICASE_ATP_BIND_1"/>
    <property type="match status" value="1"/>
</dbReference>
<dbReference type="InterPro" id="IPR006935">
    <property type="entry name" value="Helicase/UvrB_N"/>
</dbReference>
<dbReference type="PANTHER" id="PTHR11274">
    <property type="entry name" value="RAD25/XP-B DNA REPAIR HELICASE"/>
    <property type="match status" value="1"/>
</dbReference>
<feature type="domain" description="Helicase ATP-binding" evidence="6">
    <location>
        <begin position="107"/>
        <end position="258"/>
    </location>
</feature>
<dbReference type="CDD" id="cd17926">
    <property type="entry name" value="DEXHc_RE"/>
    <property type="match status" value="1"/>
</dbReference>
<keyword evidence="4" id="KW-0067">ATP-binding</keyword>
<dbReference type="PANTHER" id="PTHR11274:SF0">
    <property type="entry name" value="GENERAL TRANSCRIPTION AND DNA REPAIR FACTOR IIH HELICASE SUBUNIT XPB"/>
    <property type="match status" value="1"/>
</dbReference>
<evidence type="ECO:0000256" key="5">
    <source>
        <dbReference type="SAM" id="MobiDB-lite"/>
    </source>
</evidence>
<dbReference type="Gene3D" id="3.40.50.300">
    <property type="entry name" value="P-loop containing nucleotide triphosphate hydrolases"/>
    <property type="match status" value="2"/>
</dbReference>